<evidence type="ECO:0000313" key="2">
    <source>
        <dbReference type="Proteomes" id="UP001237642"/>
    </source>
</evidence>
<sequence length="160" mass="18607">MTIYAEFVLQNRMLDLHVKSQHLGERTKLLEEINHEIDYLHSILLILKVPNQVPEYGIRVDFDIPVTTRCLHCQDVAKGGGMCGFDTKTREFMCLCEKGNVTTYCKGRDREINYTILNFGLEHINCRDGECSFSCWSYRSLSWNMVLEESKGESNENRLF</sequence>
<gene>
    <name evidence="1" type="ORF">POM88_006215</name>
</gene>
<comment type="caution">
    <text evidence="1">The sequence shown here is derived from an EMBL/GenBank/DDBJ whole genome shotgun (WGS) entry which is preliminary data.</text>
</comment>
<dbReference type="PANTHER" id="PTHR33355">
    <property type="entry name" value="WALL-ASSOCIATED RECEPTOR KINASE CARBOXY-TERMINAL PROTEIN-RELATED"/>
    <property type="match status" value="1"/>
</dbReference>
<dbReference type="PANTHER" id="PTHR33355:SF5">
    <property type="entry name" value="F12F1.23 PROTEIN"/>
    <property type="match status" value="1"/>
</dbReference>
<reference evidence="1" key="1">
    <citation type="submission" date="2023-02" db="EMBL/GenBank/DDBJ databases">
        <title>Genome of toxic invasive species Heracleum sosnowskyi carries increased number of genes despite the absence of recent whole-genome duplications.</title>
        <authorList>
            <person name="Schelkunov M."/>
            <person name="Shtratnikova V."/>
            <person name="Makarenko M."/>
            <person name="Klepikova A."/>
            <person name="Omelchenko D."/>
            <person name="Novikova G."/>
            <person name="Obukhova E."/>
            <person name="Bogdanov V."/>
            <person name="Penin A."/>
            <person name="Logacheva M."/>
        </authorList>
    </citation>
    <scope>NUCLEOTIDE SEQUENCE</scope>
    <source>
        <strain evidence="1">Hsosn_3</strain>
        <tissue evidence="1">Leaf</tissue>
    </source>
</reference>
<protein>
    <recommendedName>
        <fullName evidence="3">Wall-associated receptor kinase C-terminal domain-containing protein</fullName>
    </recommendedName>
</protein>
<dbReference type="AlphaFoldDB" id="A0AAD8J292"/>
<name>A0AAD8J292_9APIA</name>
<reference evidence="1" key="2">
    <citation type="submission" date="2023-05" db="EMBL/GenBank/DDBJ databases">
        <authorList>
            <person name="Schelkunov M.I."/>
        </authorList>
    </citation>
    <scope>NUCLEOTIDE SEQUENCE</scope>
    <source>
        <strain evidence="1">Hsosn_3</strain>
        <tissue evidence="1">Leaf</tissue>
    </source>
</reference>
<dbReference type="Proteomes" id="UP001237642">
    <property type="component" value="Unassembled WGS sequence"/>
</dbReference>
<organism evidence="1 2">
    <name type="scientific">Heracleum sosnowskyi</name>
    <dbReference type="NCBI Taxonomy" id="360622"/>
    <lineage>
        <taxon>Eukaryota</taxon>
        <taxon>Viridiplantae</taxon>
        <taxon>Streptophyta</taxon>
        <taxon>Embryophyta</taxon>
        <taxon>Tracheophyta</taxon>
        <taxon>Spermatophyta</taxon>
        <taxon>Magnoliopsida</taxon>
        <taxon>eudicotyledons</taxon>
        <taxon>Gunneridae</taxon>
        <taxon>Pentapetalae</taxon>
        <taxon>asterids</taxon>
        <taxon>campanulids</taxon>
        <taxon>Apiales</taxon>
        <taxon>Apiaceae</taxon>
        <taxon>Apioideae</taxon>
        <taxon>apioid superclade</taxon>
        <taxon>Tordylieae</taxon>
        <taxon>Tordyliinae</taxon>
        <taxon>Heracleum</taxon>
    </lineage>
</organism>
<evidence type="ECO:0008006" key="3">
    <source>
        <dbReference type="Google" id="ProtNLM"/>
    </source>
</evidence>
<dbReference type="EMBL" id="JAUIZM010000002">
    <property type="protein sequence ID" value="KAK1396352.1"/>
    <property type="molecule type" value="Genomic_DNA"/>
</dbReference>
<keyword evidence="2" id="KW-1185">Reference proteome</keyword>
<evidence type="ECO:0000313" key="1">
    <source>
        <dbReference type="EMBL" id="KAK1396352.1"/>
    </source>
</evidence>
<proteinExistence type="predicted"/>
<accession>A0AAD8J292</accession>